<feature type="region of interest" description="Disordered" evidence="1">
    <location>
        <begin position="277"/>
        <end position="348"/>
    </location>
</feature>
<reference evidence="2 3" key="1">
    <citation type="journal article" date="2018" name="Nat. Ecol. Evol.">
        <title>Pezizomycetes genomes reveal the molecular basis of ectomycorrhizal truffle lifestyle.</title>
        <authorList>
            <person name="Murat C."/>
            <person name="Payen T."/>
            <person name="Noel B."/>
            <person name="Kuo A."/>
            <person name="Morin E."/>
            <person name="Chen J."/>
            <person name="Kohler A."/>
            <person name="Krizsan K."/>
            <person name="Balestrini R."/>
            <person name="Da Silva C."/>
            <person name="Montanini B."/>
            <person name="Hainaut M."/>
            <person name="Levati E."/>
            <person name="Barry K.W."/>
            <person name="Belfiori B."/>
            <person name="Cichocki N."/>
            <person name="Clum A."/>
            <person name="Dockter R.B."/>
            <person name="Fauchery L."/>
            <person name="Guy J."/>
            <person name="Iotti M."/>
            <person name="Le Tacon F."/>
            <person name="Lindquist E.A."/>
            <person name="Lipzen A."/>
            <person name="Malagnac F."/>
            <person name="Mello A."/>
            <person name="Molinier V."/>
            <person name="Miyauchi S."/>
            <person name="Poulain J."/>
            <person name="Riccioni C."/>
            <person name="Rubini A."/>
            <person name="Sitrit Y."/>
            <person name="Splivallo R."/>
            <person name="Traeger S."/>
            <person name="Wang M."/>
            <person name="Zifcakova L."/>
            <person name="Wipf D."/>
            <person name="Zambonelli A."/>
            <person name="Paolocci F."/>
            <person name="Nowrousian M."/>
            <person name="Ottonello S."/>
            <person name="Baldrian P."/>
            <person name="Spatafora J.W."/>
            <person name="Henrissat B."/>
            <person name="Nagy L.G."/>
            <person name="Aury J.M."/>
            <person name="Wincker P."/>
            <person name="Grigoriev I.V."/>
            <person name="Bonfante P."/>
            <person name="Martin F.M."/>
        </authorList>
    </citation>
    <scope>NUCLEOTIDE SEQUENCE [LARGE SCALE GENOMIC DNA]</scope>
    <source>
        <strain evidence="2 3">ATCC MYA-4762</strain>
    </source>
</reference>
<gene>
    <name evidence="2" type="ORF">L211DRAFT_853953</name>
</gene>
<feature type="compositionally biased region" description="Low complexity" evidence="1">
    <location>
        <begin position="282"/>
        <end position="317"/>
    </location>
</feature>
<organism evidence="2 3">
    <name type="scientific">Terfezia boudieri ATCC MYA-4762</name>
    <dbReference type="NCBI Taxonomy" id="1051890"/>
    <lineage>
        <taxon>Eukaryota</taxon>
        <taxon>Fungi</taxon>
        <taxon>Dikarya</taxon>
        <taxon>Ascomycota</taxon>
        <taxon>Pezizomycotina</taxon>
        <taxon>Pezizomycetes</taxon>
        <taxon>Pezizales</taxon>
        <taxon>Pezizaceae</taxon>
        <taxon>Terfezia</taxon>
    </lineage>
</organism>
<dbReference type="EMBL" id="ML121619">
    <property type="protein sequence ID" value="RPB18616.1"/>
    <property type="molecule type" value="Genomic_DNA"/>
</dbReference>
<sequence>MANAYQPIRAGKGICGRWNDTCTCASRVLEYTCYYSTISPTTYALPAPSTTPFAGALPSAVAAPHTQGPTPPTQPDLPGPTAAAEEMRYSSPSSSSSPDTHDYNNIPTTCFYHTSLYQTSSPEKLVLTPVILAPTTPAAANKITKRSTEKKSAEMRSCAGARCTLFKHSSSLPTGMREWDVDALGGTTGWFLQRLIEVATTGNELPTVPSGGEVVGRRENKVGGMELDGDVDVDCVREQLERLKTVDAAERKDVQVVKAQAPGEEVLAMARTLENLTVSNGSLPPTTTTTSTAATSPSPSSTSTLSALPSNPFSALPSNPPSLPLLDRNPNLLATPTNQKSPPRSRKTILPFFSRALCPEIFTE</sequence>
<dbReference type="AlphaFoldDB" id="A0A3N4L7P3"/>
<evidence type="ECO:0000313" key="2">
    <source>
        <dbReference type="EMBL" id="RPB18616.1"/>
    </source>
</evidence>
<proteinExistence type="predicted"/>
<accession>A0A3N4L7P3</accession>
<keyword evidence="3" id="KW-1185">Reference proteome</keyword>
<evidence type="ECO:0000256" key="1">
    <source>
        <dbReference type="SAM" id="MobiDB-lite"/>
    </source>
</evidence>
<evidence type="ECO:0000313" key="3">
    <source>
        <dbReference type="Proteomes" id="UP000267821"/>
    </source>
</evidence>
<feature type="compositionally biased region" description="Pro residues" evidence="1">
    <location>
        <begin position="69"/>
        <end position="78"/>
    </location>
</feature>
<dbReference type="OrthoDB" id="10458500at2759"/>
<protein>
    <submittedName>
        <fullName evidence="2">Uncharacterized protein</fullName>
    </submittedName>
</protein>
<dbReference type="InParanoid" id="A0A3N4L7P3"/>
<name>A0A3N4L7P3_9PEZI</name>
<dbReference type="Proteomes" id="UP000267821">
    <property type="component" value="Unassembled WGS sequence"/>
</dbReference>
<feature type="region of interest" description="Disordered" evidence="1">
    <location>
        <begin position="60"/>
        <end position="101"/>
    </location>
</feature>
<feature type="compositionally biased region" description="Low complexity" evidence="1">
    <location>
        <begin position="324"/>
        <end position="334"/>
    </location>
</feature>